<reference evidence="1" key="1">
    <citation type="submission" date="2022-08" db="EMBL/GenBank/DDBJ databases">
        <title>Genome Sequence of Pycnoporus sanguineus.</title>
        <authorList>
            <person name="Buettner E."/>
        </authorList>
    </citation>
    <scope>NUCLEOTIDE SEQUENCE</scope>
    <source>
        <strain evidence="1">CG-C14</strain>
    </source>
</reference>
<name>A0ACC1Q6P0_9APHY</name>
<protein>
    <submittedName>
        <fullName evidence="1">Uncharacterized protein</fullName>
    </submittedName>
</protein>
<keyword evidence="2" id="KW-1185">Reference proteome</keyword>
<comment type="caution">
    <text evidence="1">The sequence shown here is derived from an EMBL/GenBank/DDBJ whole genome shotgun (WGS) entry which is preliminary data.</text>
</comment>
<dbReference type="Proteomes" id="UP001144978">
    <property type="component" value="Unassembled WGS sequence"/>
</dbReference>
<dbReference type="EMBL" id="JANSHE010000347">
    <property type="protein sequence ID" value="KAJ3012136.1"/>
    <property type="molecule type" value="Genomic_DNA"/>
</dbReference>
<proteinExistence type="predicted"/>
<gene>
    <name evidence="1" type="ORF">NUW54_g1959</name>
</gene>
<evidence type="ECO:0000313" key="1">
    <source>
        <dbReference type="EMBL" id="KAJ3012136.1"/>
    </source>
</evidence>
<organism evidence="1 2">
    <name type="scientific">Trametes sanguinea</name>
    <dbReference type="NCBI Taxonomy" id="158606"/>
    <lineage>
        <taxon>Eukaryota</taxon>
        <taxon>Fungi</taxon>
        <taxon>Dikarya</taxon>
        <taxon>Basidiomycota</taxon>
        <taxon>Agaricomycotina</taxon>
        <taxon>Agaricomycetes</taxon>
        <taxon>Polyporales</taxon>
        <taxon>Polyporaceae</taxon>
        <taxon>Trametes</taxon>
    </lineage>
</organism>
<sequence length="631" mass="69913">MPRENRKRGKKHKKKAEEVAEVHQDEAQYPEEQEVNEAGPSWIVPARDTSAIDQNAPFGYVDAEVKAYFRTVDVQIREWQETRPEVEEDADVDPNEDRRLFFVAALEEMSGKEKQLATDPDCSTILERMIHSMDDFVRRVFMDRLSGSFEQLSRHRFASHVCQTLLIVASDTVAREARGIFPPTPESQDEEGELRTLTQLVLDACEELLPTLSSLILDPFASHVIRALLSLLAPDILGSPTSTPTSQPTGGSCGGVAAWSASSVYTGGQQATYQGHLWTAKWWTQGDTPGGAAGVWTDNGSVYMVMCIYWSLRKSSTPTSDSSRANDAAVLIGVGIHRFSIMALSSFMRRFCMVAAVALSALCLVNATEVMQRPPTYKNHPHNVTTQHKVHPHVIHKRASTGKVQAAYFTNWGIYGANFQPTDINPTPLTHIVYAFADVSPDTGTISLTDSWADEQKHYPGDSWNDVGNNLYGNLKQLYLLKLQNRNLKVVLSIGGWTYSQYGHFSFVTDATKRATFVTSAVSLIENYGFDGIDIDFEYPSSTAQASGFASLLTSLRTAFDNLQAQKGDSTPYELSAAVPAGSDNYQWLNVPVMDKALTHWNLMAYDYAGSWLTFADNQGSVLTSLYKVPI</sequence>
<evidence type="ECO:0000313" key="2">
    <source>
        <dbReference type="Proteomes" id="UP001144978"/>
    </source>
</evidence>
<accession>A0ACC1Q6P0</accession>